<dbReference type="GeneID" id="87888169"/>
<dbReference type="CDD" id="cd00067">
    <property type="entry name" value="GAL4"/>
    <property type="match status" value="1"/>
</dbReference>
<feature type="compositionally biased region" description="Polar residues" evidence="8">
    <location>
        <begin position="935"/>
        <end position="956"/>
    </location>
</feature>
<dbReference type="PROSITE" id="PS00463">
    <property type="entry name" value="ZN2_CY6_FUNGAL_1"/>
    <property type="match status" value="1"/>
</dbReference>
<feature type="region of interest" description="Disordered" evidence="8">
    <location>
        <begin position="1026"/>
        <end position="1076"/>
    </location>
</feature>
<evidence type="ECO:0000256" key="7">
    <source>
        <dbReference type="ARBA" id="ARBA00023242"/>
    </source>
</evidence>
<feature type="region of interest" description="Disordered" evidence="8">
    <location>
        <begin position="929"/>
        <end position="997"/>
    </location>
</feature>
<feature type="region of interest" description="Disordered" evidence="8">
    <location>
        <begin position="883"/>
        <end position="914"/>
    </location>
</feature>
<evidence type="ECO:0000256" key="5">
    <source>
        <dbReference type="ARBA" id="ARBA00023125"/>
    </source>
</evidence>
<dbReference type="InterPro" id="IPR051615">
    <property type="entry name" value="Transcr_Regulatory_Elem"/>
</dbReference>
<keyword evidence="4" id="KW-0805">Transcription regulation</keyword>
<feature type="compositionally biased region" description="Polar residues" evidence="8">
    <location>
        <begin position="883"/>
        <end position="892"/>
    </location>
</feature>
<evidence type="ECO:0000256" key="8">
    <source>
        <dbReference type="SAM" id="MobiDB-lite"/>
    </source>
</evidence>
<dbReference type="SMART" id="SM00066">
    <property type="entry name" value="GAL4"/>
    <property type="match status" value="1"/>
</dbReference>
<evidence type="ECO:0000313" key="10">
    <source>
        <dbReference type="EMBL" id="KAK3305671.1"/>
    </source>
</evidence>
<reference evidence="10" key="2">
    <citation type="submission" date="2023-06" db="EMBL/GenBank/DDBJ databases">
        <authorList>
            <consortium name="Lawrence Berkeley National Laboratory"/>
            <person name="Mondo S.J."/>
            <person name="Hensen N."/>
            <person name="Bonometti L."/>
            <person name="Westerberg I."/>
            <person name="Brannstrom I.O."/>
            <person name="Guillou S."/>
            <person name="Cros-Aarteil S."/>
            <person name="Calhoun S."/>
            <person name="Haridas S."/>
            <person name="Kuo A."/>
            <person name="Pangilinan J."/>
            <person name="Riley R."/>
            <person name="Labutti K."/>
            <person name="Andreopoulos B."/>
            <person name="Lipzen A."/>
            <person name="Chen C."/>
            <person name="Yanf M."/>
            <person name="Daum C."/>
            <person name="Ng V."/>
            <person name="Clum A."/>
            <person name="Steindorff A."/>
            <person name="Ohm R."/>
            <person name="Martin F."/>
            <person name="Silar P."/>
            <person name="Natvig D."/>
            <person name="Lalanne C."/>
            <person name="Gautier V."/>
            <person name="Ament-Velasquez S.L."/>
            <person name="Kruys A."/>
            <person name="Hutchinson M.I."/>
            <person name="Powell A.J."/>
            <person name="Barry K."/>
            <person name="Miller A.N."/>
            <person name="Grigoriev I.V."/>
            <person name="Debuchy R."/>
            <person name="Gladieux P."/>
            <person name="Thoren M.H."/>
            <person name="Johannesson H."/>
        </authorList>
    </citation>
    <scope>NUCLEOTIDE SEQUENCE</scope>
    <source>
        <strain evidence="10">CBS 333.67</strain>
    </source>
</reference>
<protein>
    <submittedName>
        <fullName evidence="10">Fungal-specific transcription factor domain-containing protein</fullName>
    </submittedName>
</protein>
<dbReference type="Pfam" id="PF04082">
    <property type="entry name" value="Fungal_trans"/>
    <property type="match status" value="1"/>
</dbReference>
<proteinExistence type="predicted"/>
<feature type="compositionally biased region" description="Low complexity" evidence="8">
    <location>
        <begin position="961"/>
        <end position="973"/>
    </location>
</feature>
<dbReference type="AlphaFoldDB" id="A0AAJ0M1M2"/>
<evidence type="ECO:0000256" key="3">
    <source>
        <dbReference type="ARBA" id="ARBA00022833"/>
    </source>
</evidence>
<dbReference type="SMART" id="SM00906">
    <property type="entry name" value="Fungal_trans"/>
    <property type="match status" value="1"/>
</dbReference>
<comment type="caution">
    <text evidence="10">The sequence shown here is derived from an EMBL/GenBank/DDBJ whole genome shotgun (WGS) entry which is preliminary data.</text>
</comment>
<evidence type="ECO:0000256" key="2">
    <source>
        <dbReference type="ARBA" id="ARBA00022723"/>
    </source>
</evidence>
<accession>A0AAJ0M1M2</accession>
<dbReference type="Proteomes" id="UP001273166">
    <property type="component" value="Unassembled WGS sequence"/>
</dbReference>
<feature type="compositionally biased region" description="Pro residues" evidence="8">
    <location>
        <begin position="159"/>
        <end position="171"/>
    </location>
</feature>
<dbReference type="PANTHER" id="PTHR31313:SF81">
    <property type="entry name" value="TY1 ENHANCER ACTIVATOR"/>
    <property type="match status" value="1"/>
</dbReference>
<name>A0AAJ0M1M2_9PEZI</name>
<keyword evidence="11" id="KW-1185">Reference proteome</keyword>
<dbReference type="InterPro" id="IPR036864">
    <property type="entry name" value="Zn2-C6_fun-type_DNA-bd_sf"/>
</dbReference>
<dbReference type="InterPro" id="IPR007219">
    <property type="entry name" value="XnlR_reg_dom"/>
</dbReference>
<dbReference type="PANTHER" id="PTHR31313">
    <property type="entry name" value="TY1 ENHANCER ACTIVATOR"/>
    <property type="match status" value="1"/>
</dbReference>
<evidence type="ECO:0000256" key="6">
    <source>
        <dbReference type="ARBA" id="ARBA00023163"/>
    </source>
</evidence>
<dbReference type="GO" id="GO:0008270">
    <property type="term" value="F:zinc ion binding"/>
    <property type="evidence" value="ECO:0007669"/>
    <property type="project" value="InterPro"/>
</dbReference>
<keyword evidence="5" id="KW-0238">DNA-binding</keyword>
<evidence type="ECO:0000313" key="11">
    <source>
        <dbReference type="Proteomes" id="UP001273166"/>
    </source>
</evidence>
<feature type="region of interest" description="Disordered" evidence="8">
    <location>
        <begin position="796"/>
        <end position="820"/>
    </location>
</feature>
<dbReference type="PROSITE" id="PS50048">
    <property type="entry name" value="ZN2_CY6_FUNGAL_2"/>
    <property type="match status" value="1"/>
</dbReference>
<feature type="compositionally biased region" description="Basic and acidic residues" evidence="8">
    <location>
        <begin position="14"/>
        <end position="24"/>
    </location>
</feature>
<dbReference type="GO" id="GO:0003677">
    <property type="term" value="F:DNA binding"/>
    <property type="evidence" value="ECO:0007669"/>
    <property type="project" value="UniProtKB-KW"/>
</dbReference>
<reference evidence="10" key="1">
    <citation type="journal article" date="2023" name="Mol. Phylogenet. Evol.">
        <title>Genome-scale phylogeny and comparative genomics of the fungal order Sordariales.</title>
        <authorList>
            <person name="Hensen N."/>
            <person name="Bonometti L."/>
            <person name="Westerberg I."/>
            <person name="Brannstrom I.O."/>
            <person name="Guillou S."/>
            <person name="Cros-Aarteil S."/>
            <person name="Calhoun S."/>
            <person name="Haridas S."/>
            <person name="Kuo A."/>
            <person name="Mondo S."/>
            <person name="Pangilinan J."/>
            <person name="Riley R."/>
            <person name="LaButti K."/>
            <person name="Andreopoulos B."/>
            <person name="Lipzen A."/>
            <person name="Chen C."/>
            <person name="Yan M."/>
            <person name="Daum C."/>
            <person name="Ng V."/>
            <person name="Clum A."/>
            <person name="Steindorff A."/>
            <person name="Ohm R.A."/>
            <person name="Martin F."/>
            <person name="Silar P."/>
            <person name="Natvig D.O."/>
            <person name="Lalanne C."/>
            <person name="Gautier V."/>
            <person name="Ament-Velasquez S.L."/>
            <person name="Kruys A."/>
            <person name="Hutchinson M.I."/>
            <person name="Powell A.J."/>
            <person name="Barry K."/>
            <person name="Miller A.N."/>
            <person name="Grigoriev I.V."/>
            <person name="Debuchy R."/>
            <person name="Gladieux P."/>
            <person name="Hiltunen Thoren M."/>
            <person name="Johannesson H."/>
        </authorList>
    </citation>
    <scope>NUCLEOTIDE SEQUENCE</scope>
    <source>
        <strain evidence="10">CBS 333.67</strain>
    </source>
</reference>
<keyword evidence="3" id="KW-0862">Zinc</keyword>
<dbReference type="EMBL" id="JAUDZG010000004">
    <property type="protein sequence ID" value="KAK3305671.1"/>
    <property type="molecule type" value="Genomic_DNA"/>
</dbReference>
<evidence type="ECO:0000256" key="4">
    <source>
        <dbReference type="ARBA" id="ARBA00023015"/>
    </source>
</evidence>
<dbReference type="CDD" id="cd12148">
    <property type="entry name" value="fungal_TF_MHR"/>
    <property type="match status" value="1"/>
</dbReference>
<feature type="compositionally biased region" description="Low complexity" evidence="8">
    <location>
        <begin position="129"/>
        <end position="144"/>
    </location>
</feature>
<comment type="subcellular location">
    <subcellularLocation>
        <location evidence="1">Nucleus</location>
    </subcellularLocation>
</comment>
<dbReference type="SUPFAM" id="SSF57701">
    <property type="entry name" value="Zn2/Cys6 DNA-binding domain"/>
    <property type="match status" value="1"/>
</dbReference>
<keyword evidence="6" id="KW-0804">Transcription</keyword>
<feature type="compositionally biased region" description="Low complexity" evidence="8">
    <location>
        <begin position="25"/>
        <end position="37"/>
    </location>
</feature>
<keyword evidence="7" id="KW-0539">Nucleus</keyword>
<dbReference type="GO" id="GO:0006351">
    <property type="term" value="P:DNA-templated transcription"/>
    <property type="evidence" value="ECO:0007669"/>
    <property type="project" value="InterPro"/>
</dbReference>
<dbReference type="GO" id="GO:0005634">
    <property type="term" value="C:nucleus"/>
    <property type="evidence" value="ECO:0007669"/>
    <property type="project" value="UniProtKB-SubCell"/>
</dbReference>
<dbReference type="GO" id="GO:0000981">
    <property type="term" value="F:DNA-binding transcription factor activity, RNA polymerase II-specific"/>
    <property type="evidence" value="ECO:0007669"/>
    <property type="project" value="InterPro"/>
</dbReference>
<dbReference type="RefSeq" id="XP_062721451.1">
    <property type="nucleotide sequence ID" value="XM_062869340.1"/>
</dbReference>
<keyword evidence="2" id="KW-0479">Metal-binding</keyword>
<dbReference type="Pfam" id="PF00172">
    <property type="entry name" value="Zn_clus"/>
    <property type="match status" value="1"/>
</dbReference>
<evidence type="ECO:0000256" key="1">
    <source>
        <dbReference type="ARBA" id="ARBA00004123"/>
    </source>
</evidence>
<sequence>MATTTSSGGKRRSRSEGESDRAGSEHAASPAPSSRSSTKQQIRHRASIACASCRERRIRCVVGEGESECAQCRRTGSTCVIKDDDERRRPISKAYMSSLSNRIALLEEMLKERGVVPPPAVHPPKTRQEAQARQQQEQQQQQTQGGDERERSRSSEPYLAPPLPANHPATPPGSGDDDVIMFQPEQPKGQGLLPDSHSALARLIDPALLQDAEQKKDVSTRHLLCARGSYVHDQSAGRARFFGPTANIHLYSRSTSGFAPFEQPEHIRRAERLIAALRPSTHDHLMRCFWEYYNPWYQVVDEAAFEAGRTTQDPRFYSVFLHLAMLAIGYRFADWDREDVKRATLGSRESTVHRKAKSMLDAELERPGGISTVQALLLLADLECGVGRDTAGWMYSGMANRLAFDLGLHVSPSCADLSELERQARRQVISACVMFDRKWALFLGRPTTIKVQDIGVDVLPKMQREPVVDTSLGTVASQAAIYRQMFELLELGGRVADFQNSTFGPAHVFSTKSAEDRAYLHFIGLERLFHNWYRRLPENLTWKPVNIKSAPLGFFMLHQQFHVCMILLHRPWARYGPMSLDGSVAARYPSPESPGRDDGTNHIPSWMAPLPHHDNRASLSRSMCTQHAIRVARIFWHHRQRFDGRRVGLSTIQHAGTAAVALMAALAHKSAELDHQSNLRYLQVLSSAIYDMSHLYQPAARMYQVLKTMLVEIRSEMVKSGGFDVSSFVGRYQGTSNSSLLFGSNQWATGTEGNCLSTDRLETIPEEARAVKRRRLSSLSSVDFTTVGPSFLSATLQTCPSPPSSSRSHDGSNSVTLDQASNEPSTFDLDFFHSSFVDFISTGGESASAQDWATTAPSAVNVDTTVPMLIPTASGDLSCVSMSADSTVSKPNESPATMSTPAPAAPATQPAQLADDDTAVDKTIEEWLAEPAAPTVSTPSDDSTGIASGNNPQTAELPSVPTTNNTTTAAIPPTEEEVIHPSQPRSTLAHATADGTPICRDPYVLSLETELGLTLDNDNKGHHNNNGDCAMDWLATSSPPPPPAQPATALSPVKEVDNSSPGTASRPPVPPPPMTPVTLDELVQSVEEAVGSARARARARAAAAAAAAATGGGSNNAVVVGCGRGESPLVRNRELDFLTL</sequence>
<dbReference type="Gene3D" id="4.10.240.10">
    <property type="entry name" value="Zn(2)-C6 fungal-type DNA-binding domain"/>
    <property type="match status" value="1"/>
</dbReference>
<dbReference type="InterPro" id="IPR001138">
    <property type="entry name" value="Zn2Cys6_DnaBD"/>
</dbReference>
<gene>
    <name evidence="10" type="ORF">B0T15DRAFT_533058</name>
</gene>
<organism evidence="10 11">
    <name type="scientific">Chaetomium strumarium</name>
    <dbReference type="NCBI Taxonomy" id="1170767"/>
    <lineage>
        <taxon>Eukaryota</taxon>
        <taxon>Fungi</taxon>
        <taxon>Dikarya</taxon>
        <taxon>Ascomycota</taxon>
        <taxon>Pezizomycotina</taxon>
        <taxon>Sordariomycetes</taxon>
        <taxon>Sordariomycetidae</taxon>
        <taxon>Sordariales</taxon>
        <taxon>Chaetomiaceae</taxon>
        <taxon>Chaetomium</taxon>
    </lineage>
</organism>
<feature type="compositionally biased region" description="Low complexity" evidence="8">
    <location>
        <begin position="894"/>
        <end position="913"/>
    </location>
</feature>
<feature type="region of interest" description="Disordered" evidence="8">
    <location>
        <begin position="115"/>
        <end position="194"/>
    </location>
</feature>
<feature type="region of interest" description="Disordered" evidence="8">
    <location>
        <begin position="1"/>
        <end position="44"/>
    </location>
</feature>
<feature type="domain" description="Zn(2)-C6 fungal-type" evidence="9">
    <location>
        <begin position="49"/>
        <end position="81"/>
    </location>
</feature>
<evidence type="ECO:0000259" key="9">
    <source>
        <dbReference type="PROSITE" id="PS50048"/>
    </source>
</evidence>